<evidence type="ECO:0000256" key="1">
    <source>
        <dbReference type="ARBA" id="ARBA00022801"/>
    </source>
</evidence>
<accession>A0ABQ5VR84</accession>
<evidence type="ECO:0000313" key="4">
    <source>
        <dbReference type="Proteomes" id="UP001156694"/>
    </source>
</evidence>
<evidence type="ECO:0000313" key="3">
    <source>
        <dbReference type="EMBL" id="GLQ33927.1"/>
    </source>
</evidence>
<dbReference type="PANTHER" id="PTHR43798:SF31">
    <property type="entry name" value="AB HYDROLASE SUPERFAMILY PROTEIN YCLE"/>
    <property type="match status" value="1"/>
</dbReference>
<dbReference type="EMBL" id="BSNN01000002">
    <property type="protein sequence ID" value="GLQ33927.1"/>
    <property type="molecule type" value="Genomic_DNA"/>
</dbReference>
<name>A0ABQ5VR84_9RHOB</name>
<dbReference type="PANTHER" id="PTHR43798">
    <property type="entry name" value="MONOACYLGLYCEROL LIPASE"/>
    <property type="match status" value="1"/>
</dbReference>
<comment type="caution">
    <text evidence="3">The sequence shown here is derived from an EMBL/GenBank/DDBJ whole genome shotgun (WGS) entry which is preliminary data.</text>
</comment>
<dbReference type="Proteomes" id="UP001156694">
    <property type="component" value="Unassembled WGS sequence"/>
</dbReference>
<dbReference type="InterPro" id="IPR050266">
    <property type="entry name" value="AB_hydrolase_sf"/>
</dbReference>
<dbReference type="InterPro" id="IPR000073">
    <property type="entry name" value="AB_hydrolase_1"/>
</dbReference>
<protein>
    <submittedName>
        <fullName evidence="3">Alpha/beta hydrolase</fullName>
    </submittedName>
</protein>
<gene>
    <name evidence="3" type="ORF">GCM10007939_02100</name>
</gene>
<reference evidence="4" key="1">
    <citation type="journal article" date="2019" name="Int. J. Syst. Evol. Microbiol.">
        <title>The Global Catalogue of Microorganisms (GCM) 10K type strain sequencing project: providing services to taxonomists for standard genome sequencing and annotation.</title>
        <authorList>
            <consortium name="The Broad Institute Genomics Platform"/>
            <consortium name="The Broad Institute Genome Sequencing Center for Infectious Disease"/>
            <person name="Wu L."/>
            <person name="Ma J."/>
        </authorList>
    </citation>
    <scope>NUCLEOTIDE SEQUENCE [LARGE SCALE GENOMIC DNA]</scope>
    <source>
        <strain evidence="4">NBRC 110140</strain>
    </source>
</reference>
<dbReference type="SUPFAM" id="SSF53474">
    <property type="entry name" value="alpha/beta-Hydrolases"/>
    <property type="match status" value="1"/>
</dbReference>
<dbReference type="Pfam" id="PF00561">
    <property type="entry name" value="Abhydrolase_1"/>
    <property type="match status" value="1"/>
</dbReference>
<keyword evidence="1 3" id="KW-0378">Hydrolase</keyword>
<proteinExistence type="predicted"/>
<keyword evidence="4" id="KW-1185">Reference proteome</keyword>
<dbReference type="PRINTS" id="PR00111">
    <property type="entry name" value="ABHYDROLASE"/>
</dbReference>
<feature type="domain" description="AB hydrolase-1" evidence="2">
    <location>
        <begin position="49"/>
        <end position="283"/>
    </location>
</feature>
<dbReference type="InterPro" id="IPR029058">
    <property type="entry name" value="AB_hydrolase_fold"/>
</dbReference>
<dbReference type="Gene3D" id="3.40.50.1820">
    <property type="entry name" value="alpha/beta hydrolase"/>
    <property type="match status" value="1"/>
</dbReference>
<organism evidence="3 4">
    <name type="scientific">Amylibacter marinus</name>
    <dbReference type="NCBI Taxonomy" id="1475483"/>
    <lineage>
        <taxon>Bacteria</taxon>
        <taxon>Pseudomonadati</taxon>
        <taxon>Pseudomonadota</taxon>
        <taxon>Alphaproteobacteria</taxon>
        <taxon>Rhodobacterales</taxon>
        <taxon>Paracoccaceae</taxon>
        <taxon>Amylibacter</taxon>
    </lineage>
</organism>
<dbReference type="GO" id="GO:0016787">
    <property type="term" value="F:hydrolase activity"/>
    <property type="evidence" value="ECO:0007669"/>
    <property type="project" value="UniProtKB-KW"/>
</dbReference>
<dbReference type="RefSeq" id="WP_284375324.1">
    <property type="nucleotide sequence ID" value="NZ_BSNN01000002.1"/>
</dbReference>
<evidence type="ECO:0000259" key="2">
    <source>
        <dbReference type="Pfam" id="PF00561"/>
    </source>
</evidence>
<sequence>MLTKPDGKVTAQPGMKFSHNYVRGLSFQGFHRIHYTDWNNRPDIQDQDTLVCVHGVSRNGRDFDYLAERMMDQYRVVCPDMVGRGESDHLLTHKGYDYLQYNADMNAVLARLDVGKVDWVGTSMGGIIGMVFASLPQSPIKKLVLVDVGPEISRDSLLKIGEYIGLAGEFKTREALKEYMREIYKDFYPLSEDDLDHMFEHAAVRTKQGKFKLRMDPAIGDAFREDISLFDVDMWETWDNISCPVLIVRGKESQFFSQETAKEMLTRGPETTLIEMEHAGHTPTLRNDEQVDPIRKWLLEN</sequence>